<feature type="region of interest" description="Disordered" evidence="3">
    <location>
        <begin position="56"/>
        <end position="99"/>
    </location>
</feature>
<comment type="similarity">
    <text evidence="1">Belongs to the ISF1/MBR1 family.</text>
</comment>
<keyword evidence="4" id="KW-0808">Transferase</keyword>
<feature type="compositionally biased region" description="Polar residues" evidence="3">
    <location>
        <begin position="144"/>
        <end position="155"/>
    </location>
</feature>
<evidence type="ECO:0000256" key="1">
    <source>
        <dbReference type="ARBA" id="ARBA00008990"/>
    </source>
</evidence>
<keyword evidence="4" id="KW-0489">Methyltransferase</keyword>
<dbReference type="InterPro" id="IPR031443">
    <property type="entry name" value="Mbr1"/>
</dbReference>
<proteinExistence type="inferred from homology"/>
<sequence>MANIKNSISCLNMFERAVQDPCSHGCDTEDDTILQEQNQDEMDELDPLKETHTSLNNIHASDSDNNNNNTDEYITKKNTRGRSKDKNSDSGSIPPLIWNNPFGNGLDQYTDEYPQQGMLLDKRKSSTFNGIPNNNSLAIRRTRTNSSCYIQQQSRKPIRNSTNSTRKSTSISTNNNNNNNNNNKFLLQYRSKSNNNILKKNTSVASETPSIRSRSHTTNEFINNNNNVNSKWVQPSSLSHSSCSSILSHLYGLEKYISSDLDALAAEDHKANKIISNLITFPNTNNSQSDLVFSNYTNTIPTSTNTSTSANNTSEDFINGTKRQKSFIEQSLANSFSQ</sequence>
<feature type="compositionally biased region" description="Low complexity" evidence="3">
    <location>
        <begin position="159"/>
        <end position="184"/>
    </location>
</feature>
<organism evidence="4 5">
    <name type="scientific">Maudiozyma exigua</name>
    <name type="common">Yeast</name>
    <name type="synonym">Kazachstania exigua</name>
    <dbReference type="NCBI Taxonomy" id="34358"/>
    <lineage>
        <taxon>Eukaryota</taxon>
        <taxon>Fungi</taxon>
        <taxon>Dikarya</taxon>
        <taxon>Ascomycota</taxon>
        <taxon>Saccharomycotina</taxon>
        <taxon>Saccharomycetes</taxon>
        <taxon>Saccharomycetales</taxon>
        <taxon>Saccharomycetaceae</taxon>
        <taxon>Maudiozyma</taxon>
    </lineage>
</organism>
<evidence type="ECO:0000313" key="4">
    <source>
        <dbReference type="EMBL" id="KAG0665801.1"/>
    </source>
</evidence>
<gene>
    <name evidence="4" type="primary">ASH2L_1</name>
    <name evidence="4" type="ORF">C6P45_000341</name>
</gene>
<accession>A0A9P7B8F3</accession>
<dbReference type="GO" id="GO:0008168">
    <property type="term" value="F:methyltransferase activity"/>
    <property type="evidence" value="ECO:0007669"/>
    <property type="project" value="UniProtKB-KW"/>
</dbReference>
<dbReference type="Proteomes" id="UP000750334">
    <property type="component" value="Unassembled WGS sequence"/>
</dbReference>
<keyword evidence="2" id="KW-0597">Phosphoprotein</keyword>
<keyword evidence="5" id="KW-1185">Reference proteome</keyword>
<feature type="region of interest" description="Disordered" evidence="3">
    <location>
        <begin position="202"/>
        <end position="222"/>
    </location>
</feature>
<dbReference type="OrthoDB" id="4033526at2759"/>
<reference evidence="4 5" key="1">
    <citation type="submission" date="2020-11" db="EMBL/GenBank/DDBJ databases">
        <title>Kefir isolates.</title>
        <authorList>
            <person name="Marcisauskas S."/>
            <person name="Kim Y."/>
            <person name="Blasche S."/>
        </authorList>
    </citation>
    <scope>NUCLEOTIDE SEQUENCE [LARGE SCALE GENOMIC DNA]</scope>
    <source>
        <strain evidence="4 5">OG2</strain>
    </source>
</reference>
<name>A0A9P7B8F3_MAUEX</name>
<dbReference type="Pfam" id="PF17058">
    <property type="entry name" value="MBR1"/>
    <property type="match status" value="1"/>
</dbReference>
<dbReference type="GO" id="GO:0032259">
    <property type="term" value="P:methylation"/>
    <property type="evidence" value="ECO:0007669"/>
    <property type="project" value="UniProtKB-KW"/>
</dbReference>
<dbReference type="AlphaFoldDB" id="A0A9P7B8F3"/>
<evidence type="ECO:0000313" key="5">
    <source>
        <dbReference type="Proteomes" id="UP000750334"/>
    </source>
</evidence>
<comment type="caution">
    <text evidence="4">The sequence shown here is derived from an EMBL/GenBank/DDBJ whole genome shotgun (WGS) entry which is preliminary data.</text>
</comment>
<protein>
    <submittedName>
        <fullName evidence="4">Set1/Ash2 histone methyltransferase complex subunit ASH2</fullName>
    </submittedName>
</protein>
<evidence type="ECO:0000256" key="2">
    <source>
        <dbReference type="ARBA" id="ARBA00022553"/>
    </source>
</evidence>
<dbReference type="EMBL" id="PUHR01000109">
    <property type="protein sequence ID" value="KAG0665801.1"/>
    <property type="molecule type" value="Genomic_DNA"/>
</dbReference>
<evidence type="ECO:0000256" key="3">
    <source>
        <dbReference type="SAM" id="MobiDB-lite"/>
    </source>
</evidence>
<feature type="region of interest" description="Disordered" evidence="3">
    <location>
        <begin position="143"/>
        <end position="184"/>
    </location>
</feature>